<dbReference type="InterPro" id="IPR000566">
    <property type="entry name" value="Lipocln_cytosolic_FA-bd_dom"/>
</dbReference>
<name>A0A975SPN3_9RHOO</name>
<comment type="similarity">
    <text evidence="1 2">Belongs to the calycin superfamily. Lipocalin family.</text>
</comment>
<dbReference type="EMBL" id="CP064782">
    <property type="protein sequence ID" value="QWT50248.1"/>
    <property type="molecule type" value="Genomic_DNA"/>
</dbReference>
<dbReference type="PANTHER" id="PTHR10612:SF34">
    <property type="entry name" value="APOLIPOPROTEIN D"/>
    <property type="match status" value="1"/>
</dbReference>
<dbReference type="InterPro" id="IPR022272">
    <property type="entry name" value="Lipocalin_CS"/>
</dbReference>
<proteinExistence type="inferred from homology"/>
<accession>A0A975SPN3</accession>
<keyword evidence="2" id="KW-0446">Lipid-binding</keyword>
<dbReference type="InterPro" id="IPR002446">
    <property type="entry name" value="Lipocalin_bac"/>
</dbReference>
<feature type="signal peptide" evidence="2">
    <location>
        <begin position="1"/>
        <end position="23"/>
    </location>
</feature>
<keyword evidence="2" id="KW-0472">Membrane</keyword>
<comment type="subunit">
    <text evidence="2">Homodimer.</text>
</comment>
<dbReference type="KEGG" id="aiq:Azoinq_06585"/>
<comment type="subcellular location">
    <subcellularLocation>
        <location evidence="2">Cell outer membrane</location>
    </subcellularLocation>
</comment>
<gene>
    <name evidence="4" type="ORF">Azoinq_06585</name>
</gene>
<comment type="function">
    <text evidence="2">Involved in the storage or transport of lipids necessary for membrane maintenance under stressful conditions. Displays a binding preference for lysophospholipids.</text>
</comment>
<dbReference type="Gene3D" id="2.40.128.20">
    <property type="match status" value="1"/>
</dbReference>
<evidence type="ECO:0000256" key="1">
    <source>
        <dbReference type="ARBA" id="ARBA00006889"/>
    </source>
</evidence>
<dbReference type="InterPro" id="IPR012674">
    <property type="entry name" value="Calycin"/>
</dbReference>
<evidence type="ECO:0000313" key="4">
    <source>
        <dbReference type="EMBL" id="QWT50248.1"/>
    </source>
</evidence>
<dbReference type="InterPro" id="IPR047202">
    <property type="entry name" value="Lipocalin_Blc-like_dom"/>
</dbReference>
<reference evidence="4" key="1">
    <citation type="submission" date="2020-11" db="EMBL/GenBank/DDBJ databases">
        <title>Azospira inquinata sp. nov.</title>
        <authorList>
            <person name="Moe W.M."/>
            <person name="Mikes M.C."/>
        </authorList>
    </citation>
    <scope>NUCLEOTIDE SEQUENCE</scope>
    <source>
        <strain evidence="4">Azo-3</strain>
    </source>
</reference>
<sequence>MPRSLLLPLVCAAALVLAPQAQAYPVRVTSVPQVDLSRYLGKWYEIAALPMFFQRNCVGDTTAEYSLNGDGSIAVHNRCRTKDGVDEAKGRATVLPKSGNARLEVSFFWPFKGDYWVIGLDPEYRWALVGQPSRKYLWLLSRTPQLPQADIDKALGIAVSQGYLLRELKFTPQTPLPVISPPEAAAESSTATPEAK</sequence>
<dbReference type="AlphaFoldDB" id="A0A975SPN3"/>
<dbReference type="SUPFAM" id="SSF50814">
    <property type="entry name" value="Lipocalins"/>
    <property type="match status" value="1"/>
</dbReference>
<dbReference type="GO" id="GO:0008289">
    <property type="term" value="F:lipid binding"/>
    <property type="evidence" value="ECO:0007669"/>
    <property type="project" value="UniProtKB-UniRule"/>
</dbReference>
<feature type="domain" description="Lipocalin/cytosolic fatty-acid binding" evidence="3">
    <location>
        <begin position="34"/>
        <end position="173"/>
    </location>
</feature>
<dbReference type="Pfam" id="PF08212">
    <property type="entry name" value="Lipocalin_2"/>
    <property type="match status" value="1"/>
</dbReference>
<protein>
    <recommendedName>
        <fullName evidence="2">Outer membrane lipoprotein Blc</fullName>
    </recommendedName>
</protein>
<dbReference type="PIRSF" id="PIRSF036893">
    <property type="entry name" value="Lipocalin_ApoD"/>
    <property type="match status" value="1"/>
</dbReference>
<keyword evidence="2" id="KW-0449">Lipoprotein</keyword>
<keyword evidence="5" id="KW-1185">Reference proteome</keyword>
<dbReference type="PANTHER" id="PTHR10612">
    <property type="entry name" value="APOLIPOPROTEIN D"/>
    <property type="match status" value="1"/>
</dbReference>
<dbReference type="GO" id="GO:0009279">
    <property type="term" value="C:cell outer membrane"/>
    <property type="evidence" value="ECO:0007669"/>
    <property type="project" value="UniProtKB-SubCell"/>
</dbReference>
<organism evidence="4 5">
    <name type="scientific">Azospira inquinata</name>
    <dbReference type="NCBI Taxonomy" id="2785627"/>
    <lineage>
        <taxon>Bacteria</taxon>
        <taxon>Pseudomonadati</taxon>
        <taxon>Pseudomonadota</taxon>
        <taxon>Betaproteobacteria</taxon>
        <taxon>Rhodocyclales</taxon>
        <taxon>Rhodocyclaceae</taxon>
        <taxon>Azospira</taxon>
    </lineage>
</organism>
<evidence type="ECO:0000313" key="5">
    <source>
        <dbReference type="Proteomes" id="UP000683428"/>
    </source>
</evidence>
<dbReference type="GO" id="GO:0006950">
    <property type="term" value="P:response to stress"/>
    <property type="evidence" value="ECO:0007669"/>
    <property type="project" value="UniProtKB-ARBA"/>
</dbReference>
<evidence type="ECO:0000259" key="3">
    <source>
        <dbReference type="Pfam" id="PF08212"/>
    </source>
</evidence>
<keyword evidence="2" id="KW-0732">Signal</keyword>
<dbReference type="RefSeq" id="WP_232368583.1">
    <property type="nucleotide sequence ID" value="NZ_CP064782.1"/>
</dbReference>
<dbReference type="PROSITE" id="PS00213">
    <property type="entry name" value="LIPOCALIN"/>
    <property type="match status" value="1"/>
</dbReference>
<dbReference type="PRINTS" id="PR01171">
    <property type="entry name" value="BCTLIPOCALIN"/>
</dbReference>
<keyword evidence="2" id="KW-0998">Cell outer membrane</keyword>
<dbReference type="CDD" id="cd19438">
    <property type="entry name" value="lipocalin_Blc-like"/>
    <property type="match status" value="1"/>
</dbReference>
<evidence type="ECO:0000256" key="2">
    <source>
        <dbReference type="PIRNR" id="PIRNR036893"/>
    </source>
</evidence>
<dbReference type="Proteomes" id="UP000683428">
    <property type="component" value="Chromosome"/>
</dbReference>
<dbReference type="InterPro" id="IPR022271">
    <property type="entry name" value="Lipocalin_ApoD"/>
</dbReference>
<feature type="chain" id="PRO_5038205483" description="Outer membrane lipoprotein Blc" evidence="2">
    <location>
        <begin position="24"/>
        <end position="196"/>
    </location>
</feature>